<reference evidence="16 17" key="1">
    <citation type="submission" date="2019-01" db="EMBL/GenBank/DDBJ databases">
        <title>Ancylomarina salipaludis sp. nov., isolated from a salt marsh.</title>
        <authorList>
            <person name="Yoon J.-H."/>
        </authorList>
    </citation>
    <scope>NUCLEOTIDE SEQUENCE [LARGE SCALE GENOMIC DNA]</scope>
    <source>
        <strain evidence="16 17">SHSM-M15</strain>
    </source>
</reference>
<keyword evidence="17" id="KW-1185">Reference proteome</keyword>
<dbReference type="InterPro" id="IPR000212">
    <property type="entry name" value="DNA_helicase_UvrD/REP"/>
</dbReference>
<dbReference type="PROSITE" id="PS51198">
    <property type="entry name" value="UVRD_HELICASE_ATP_BIND"/>
    <property type="match status" value="1"/>
</dbReference>
<feature type="domain" description="UvrD-like helicase C-terminal" evidence="15">
    <location>
        <begin position="291"/>
        <end position="572"/>
    </location>
</feature>
<dbReference type="Gene3D" id="3.40.50.300">
    <property type="entry name" value="P-loop containing nucleotide triphosphate hydrolases"/>
    <property type="match status" value="2"/>
</dbReference>
<dbReference type="InterPro" id="IPR014016">
    <property type="entry name" value="UvrD-like_ATP-bd"/>
</dbReference>
<comment type="caution">
    <text evidence="16">The sequence shown here is derived from an EMBL/GenBank/DDBJ whole genome shotgun (WGS) entry which is preliminary data.</text>
</comment>
<protein>
    <recommendedName>
        <fullName evidence="9">DNA 3'-5' helicase</fullName>
        <ecNumber evidence="9">5.6.2.4</ecNumber>
    </recommendedName>
    <alternativeName>
        <fullName evidence="10">DNA 3'-5' helicase II</fullName>
    </alternativeName>
</protein>
<keyword evidence="3 12" id="KW-0378">Hydrolase</keyword>
<dbReference type="Gene3D" id="1.10.486.10">
    <property type="entry name" value="PCRA, domain 4"/>
    <property type="match status" value="1"/>
</dbReference>
<comment type="catalytic activity">
    <reaction evidence="11">
        <text>ATP + H2O = ADP + phosphate + H(+)</text>
        <dbReference type="Rhea" id="RHEA:13065"/>
        <dbReference type="ChEBI" id="CHEBI:15377"/>
        <dbReference type="ChEBI" id="CHEBI:15378"/>
        <dbReference type="ChEBI" id="CHEBI:30616"/>
        <dbReference type="ChEBI" id="CHEBI:43474"/>
        <dbReference type="ChEBI" id="CHEBI:456216"/>
        <dbReference type="EC" id="5.6.2.4"/>
    </reaction>
</comment>
<sequence>MDYLNDLNPVQREAVEKTEGPSLVIAGAGSGKTRVLTYRIAHLLNKGVRPYTILALTFTNKAAREMKERIAHIVGSEQAQSLWMGTFHSTFAKILRYEAEHLGFDSNFTIYDTQDSKNLLRSIIKEMKLDDKVYKANDVLNRISSAKNNLVTAMAYAQNSAAQEIDAANRRPLTSEIYKRYSHRCRQANAMDFDDLLLQTNILFKNSPEVLAKYQAKFKYILVDEYQDTNYSQYLIVKRLAEQHKNVSVVGDDAQSIYSFRGAKIENILNFRNDYPNYQLFKLEQNYRSTKVIVNAANSVIKKNQSQIKKESFSEKEGGENIKVIKATTDHEEGYIIANDIFETKMRNRLKFEDFAILYRTNAQSRIFEESLRKMNMPYKIYGGLSFYQRKEIKDLLSYFRMAVNPNDEEAIKRVINYPKRGIGSTTIGKLQEAATSTGQSMWNIICGLNERPYGLNAGTISKLMKFANLVNGFAMKIEHETAFELASRISSETGIIKELYNDRSPEGVSRHENIQELLNAIQDFTQIALEEDRENKLANYLEDVALLTDHDNEKDEDRNKVTMMTIHSSKGLEFPYLYVVGMEEELFPSKLSTSSPQELEEERRLFYVALTRAQNKVSLSFAKARYKWGDMSYPRPSRFIKEIDPQYLDFAYEQEPEFSGFGSRISESDSSHEQMENRTRFQQKKKPEMRPKLSQSAPRIRPTVNTESNGQFEASDANTIQAGMQIEHQRFGKGKVLHLEGEAPNIKATVFFQNVGQKQLLLKFAKLKIV</sequence>
<dbReference type="Gene3D" id="1.10.10.160">
    <property type="match status" value="1"/>
</dbReference>
<evidence type="ECO:0000256" key="12">
    <source>
        <dbReference type="PROSITE-ProRule" id="PRU00560"/>
    </source>
</evidence>
<feature type="compositionally biased region" description="Polar residues" evidence="13">
    <location>
        <begin position="694"/>
        <end position="711"/>
    </location>
</feature>
<evidence type="ECO:0000256" key="6">
    <source>
        <dbReference type="ARBA" id="ARBA00023125"/>
    </source>
</evidence>
<dbReference type="Pfam" id="PF00580">
    <property type="entry name" value="UvrD-helicase"/>
    <property type="match status" value="1"/>
</dbReference>
<dbReference type="GO" id="GO:0000725">
    <property type="term" value="P:recombinational repair"/>
    <property type="evidence" value="ECO:0007669"/>
    <property type="project" value="TreeGrafter"/>
</dbReference>
<dbReference type="EC" id="5.6.2.4" evidence="9"/>
<dbReference type="CDD" id="cd18807">
    <property type="entry name" value="SF1_C_UvrD"/>
    <property type="match status" value="1"/>
</dbReference>
<evidence type="ECO:0000256" key="3">
    <source>
        <dbReference type="ARBA" id="ARBA00022801"/>
    </source>
</evidence>
<dbReference type="RefSeq" id="WP_129252849.1">
    <property type="nucleotide sequence ID" value="NZ_SAXA01000002.1"/>
</dbReference>
<dbReference type="PROSITE" id="PS51217">
    <property type="entry name" value="UVRD_HELICASE_CTER"/>
    <property type="match status" value="1"/>
</dbReference>
<keyword evidence="6" id="KW-0238">DNA-binding</keyword>
<dbReference type="GO" id="GO:0033202">
    <property type="term" value="C:DNA helicase complex"/>
    <property type="evidence" value="ECO:0007669"/>
    <property type="project" value="TreeGrafter"/>
</dbReference>
<evidence type="ECO:0000256" key="2">
    <source>
        <dbReference type="ARBA" id="ARBA00022741"/>
    </source>
</evidence>
<dbReference type="InterPro" id="IPR013986">
    <property type="entry name" value="DExx_box_DNA_helicase_dom_sf"/>
</dbReference>
<evidence type="ECO:0000259" key="15">
    <source>
        <dbReference type="PROSITE" id="PS51217"/>
    </source>
</evidence>
<dbReference type="GO" id="GO:0003677">
    <property type="term" value="F:DNA binding"/>
    <property type="evidence" value="ECO:0007669"/>
    <property type="project" value="UniProtKB-KW"/>
</dbReference>
<evidence type="ECO:0000256" key="8">
    <source>
        <dbReference type="ARBA" id="ARBA00034617"/>
    </source>
</evidence>
<keyword evidence="5 12" id="KW-0067">ATP-binding</keyword>
<dbReference type="GO" id="GO:0016887">
    <property type="term" value="F:ATP hydrolysis activity"/>
    <property type="evidence" value="ECO:0007669"/>
    <property type="project" value="RHEA"/>
</dbReference>
<evidence type="ECO:0000256" key="10">
    <source>
        <dbReference type="ARBA" id="ARBA00034923"/>
    </source>
</evidence>
<evidence type="ECO:0000256" key="13">
    <source>
        <dbReference type="SAM" id="MobiDB-lite"/>
    </source>
</evidence>
<feature type="compositionally biased region" description="Basic and acidic residues" evidence="13">
    <location>
        <begin position="667"/>
        <end position="692"/>
    </location>
</feature>
<dbReference type="AlphaFoldDB" id="A0A4Q1JP37"/>
<dbReference type="GO" id="GO:0005829">
    <property type="term" value="C:cytosol"/>
    <property type="evidence" value="ECO:0007669"/>
    <property type="project" value="TreeGrafter"/>
</dbReference>
<organism evidence="16 17">
    <name type="scientific">Ancylomarina salipaludis</name>
    <dbReference type="NCBI Taxonomy" id="2501299"/>
    <lineage>
        <taxon>Bacteria</taxon>
        <taxon>Pseudomonadati</taxon>
        <taxon>Bacteroidota</taxon>
        <taxon>Bacteroidia</taxon>
        <taxon>Marinilabiliales</taxon>
        <taxon>Marinifilaceae</taxon>
        <taxon>Ancylomarina</taxon>
    </lineage>
</organism>
<evidence type="ECO:0000313" key="16">
    <source>
        <dbReference type="EMBL" id="RXQ96639.1"/>
    </source>
</evidence>
<keyword evidence="2 12" id="KW-0547">Nucleotide-binding</keyword>
<comment type="catalytic activity">
    <reaction evidence="8">
        <text>Couples ATP hydrolysis with the unwinding of duplex DNA by translocating in the 3'-5' direction.</text>
        <dbReference type="EC" id="5.6.2.4"/>
    </reaction>
</comment>
<accession>A0A4Q1JP37</accession>
<evidence type="ECO:0000256" key="1">
    <source>
        <dbReference type="ARBA" id="ARBA00009922"/>
    </source>
</evidence>
<evidence type="ECO:0000313" key="17">
    <source>
        <dbReference type="Proteomes" id="UP000289703"/>
    </source>
</evidence>
<keyword evidence="7" id="KW-0413">Isomerase</keyword>
<dbReference type="InterPro" id="IPR014017">
    <property type="entry name" value="DNA_helicase_UvrD-like_C"/>
</dbReference>
<evidence type="ECO:0000256" key="7">
    <source>
        <dbReference type="ARBA" id="ARBA00023235"/>
    </source>
</evidence>
<evidence type="ECO:0000256" key="11">
    <source>
        <dbReference type="ARBA" id="ARBA00048988"/>
    </source>
</evidence>
<evidence type="ECO:0000259" key="14">
    <source>
        <dbReference type="PROSITE" id="PS51198"/>
    </source>
</evidence>
<feature type="region of interest" description="Disordered" evidence="13">
    <location>
        <begin position="661"/>
        <end position="711"/>
    </location>
</feature>
<dbReference type="OrthoDB" id="9810135at2"/>
<feature type="domain" description="UvrD-like helicase ATP-binding" evidence="14">
    <location>
        <begin position="5"/>
        <end position="290"/>
    </location>
</feature>
<dbReference type="GO" id="GO:0043138">
    <property type="term" value="F:3'-5' DNA helicase activity"/>
    <property type="evidence" value="ECO:0007669"/>
    <property type="project" value="UniProtKB-EC"/>
</dbReference>
<keyword evidence="4 12" id="KW-0347">Helicase</keyword>
<dbReference type="PANTHER" id="PTHR11070:SF2">
    <property type="entry name" value="ATP-DEPENDENT DNA HELICASE SRS2"/>
    <property type="match status" value="1"/>
</dbReference>
<dbReference type="Proteomes" id="UP000289703">
    <property type="component" value="Unassembled WGS sequence"/>
</dbReference>
<dbReference type="GO" id="GO:0005524">
    <property type="term" value="F:ATP binding"/>
    <property type="evidence" value="ECO:0007669"/>
    <property type="project" value="UniProtKB-UniRule"/>
</dbReference>
<dbReference type="InterPro" id="IPR027417">
    <property type="entry name" value="P-loop_NTPase"/>
</dbReference>
<dbReference type="Pfam" id="PF21196">
    <property type="entry name" value="PcrA_UvrD_tudor"/>
    <property type="match status" value="1"/>
</dbReference>
<dbReference type="CDD" id="cd17932">
    <property type="entry name" value="DEXQc_UvrD"/>
    <property type="match status" value="1"/>
</dbReference>
<gene>
    <name evidence="16" type="ORF">EO244_03160</name>
</gene>
<feature type="binding site" evidence="12">
    <location>
        <begin position="26"/>
        <end position="33"/>
    </location>
    <ligand>
        <name>ATP</name>
        <dbReference type="ChEBI" id="CHEBI:30616"/>
    </ligand>
</feature>
<name>A0A4Q1JP37_9BACT</name>
<dbReference type="SUPFAM" id="SSF52540">
    <property type="entry name" value="P-loop containing nucleoside triphosphate hydrolases"/>
    <property type="match status" value="1"/>
</dbReference>
<evidence type="ECO:0000256" key="9">
    <source>
        <dbReference type="ARBA" id="ARBA00034808"/>
    </source>
</evidence>
<evidence type="ECO:0000256" key="5">
    <source>
        <dbReference type="ARBA" id="ARBA00022840"/>
    </source>
</evidence>
<proteinExistence type="inferred from homology"/>
<evidence type="ECO:0000256" key="4">
    <source>
        <dbReference type="ARBA" id="ARBA00022806"/>
    </source>
</evidence>
<dbReference type="EMBL" id="SAXA01000002">
    <property type="protein sequence ID" value="RXQ96639.1"/>
    <property type="molecule type" value="Genomic_DNA"/>
</dbReference>
<dbReference type="PANTHER" id="PTHR11070">
    <property type="entry name" value="UVRD / RECB / PCRA DNA HELICASE FAMILY MEMBER"/>
    <property type="match status" value="1"/>
</dbReference>
<comment type="similarity">
    <text evidence="1">Belongs to the helicase family. UvrD subfamily.</text>
</comment>
<dbReference type="Pfam" id="PF13361">
    <property type="entry name" value="UvrD_C"/>
    <property type="match status" value="1"/>
</dbReference>